<protein>
    <submittedName>
        <fullName evidence="2">Uncharacterized protein</fullName>
    </submittedName>
</protein>
<dbReference type="EMBL" id="JBGMDY010000004">
    <property type="protein sequence ID" value="KAL2337125.1"/>
    <property type="molecule type" value="Genomic_DNA"/>
</dbReference>
<evidence type="ECO:0000313" key="3">
    <source>
        <dbReference type="Proteomes" id="UP001603857"/>
    </source>
</evidence>
<feature type="compositionally biased region" description="Low complexity" evidence="1">
    <location>
        <begin position="167"/>
        <end position="187"/>
    </location>
</feature>
<sequence>MSALSVTNHVRTVETSKSCASISIKTVHLPPTSSSYKGSEEAPQKQRKKVERAALPGNVAEAEEERVGHRGVAPNRRHKDDGLSVGGGGRRRVLQAARPRLRRPNRNRTHARPQLPQLLPRPRPLPLLAPHAPPRQRRHAPLQKHQRHRRRAAEVRGRHDEVGGSRGAQIGARSRGARGAIRVPYGV</sequence>
<comment type="caution">
    <text evidence="2">The sequence shown here is derived from an EMBL/GenBank/DDBJ whole genome shotgun (WGS) entry which is preliminary data.</text>
</comment>
<gene>
    <name evidence="2" type="ORF">Fmac_011571</name>
</gene>
<feature type="region of interest" description="Disordered" evidence="1">
    <location>
        <begin position="29"/>
        <end position="187"/>
    </location>
</feature>
<name>A0ABD1MMV3_9FABA</name>
<feature type="compositionally biased region" description="Pro residues" evidence="1">
    <location>
        <begin position="119"/>
        <end position="133"/>
    </location>
</feature>
<feature type="compositionally biased region" description="Basic residues" evidence="1">
    <location>
        <begin position="89"/>
        <end position="111"/>
    </location>
</feature>
<feature type="compositionally biased region" description="Basic and acidic residues" evidence="1">
    <location>
        <begin position="152"/>
        <end position="163"/>
    </location>
</feature>
<dbReference type="AlphaFoldDB" id="A0ABD1MMV3"/>
<keyword evidence="3" id="KW-1185">Reference proteome</keyword>
<reference evidence="2 3" key="1">
    <citation type="submission" date="2024-08" db="EMBL/GenBank/DDBJ databases">
        <title>Insights into the chromosomal genome structure of Flemingia macrophylla.</title>
        <authorList>
            <person name="Ding Y."/>
            <person name="Zhao Y."/>
            <person name="Bi W."/>
            <person name="Wu M."/>
            <person name="Zhao G."/>
            <person name="Gong Y."/>
            <person name="Li W."/>
            <person name="Zhang P."/>
        </authorList>
    </citation>
    <scope>NUCLEOTIDE SEQUENCE [LARGE SCALE GENOMIC DNA]</scope>
    <source>
        <strain evidence="2">DYQJB</strain>
        <tissue evidence="2">Leaf</tissue>
    </source>
</reference>
<evidence type="ECO:0000256" key="1">
    <source>
        <dbReference type="SAM" id="MobiDB-lite"/>
    </source>
</evidence>
<proteinExistence type="predicted"/>
<dbReference type="Proteomes" id="UP001603857">
    <property type="component" value="Unassembled WGS sequence"/>
</dbReference>
<feature type="compositionally biased region" description="Basic residues" evidence="1">
    <location>
        <begin position="134"/>
        <end position="151"/>
    </location>
</feature>
<accession>A0ABD1MMV3</accession>
<organism evidence="2 3">
    <name type="scientific">Flemingia macrophylla</name>
    <dbReference type="NCBI Taxonomy" id="520843"/>
    <lineage>
        <taxon>Eukaryota</taxon>
        <taxon>Viridiplantae</taxon>
        <taxon>Streptophyta</taxon>
        <taxon>Embryophyta</taxon>
        <taxon>Tracheophyta</taxon>
        <taxon>Spermatophyta</taxon>
        <taxon>Magnoliopsida</taxon>
        <taxon>eudicotyledons</taxon>
        <taxon>Gunneridae</taxon>
        <taxon>Pentapetalae</taxon>
        <taxon>rosids</taxon>
        <taxon>fabids</taxon>
        <taxon>Fabales</taxon>
        <taxon>Fabaceae</taxon>
        <taxon>Papilionoideae</taxon>
        <taxon>50 kb inversion clade</taxon>
        <taxon>NPAAA clade</taxon>
        <taxon>indigoferoid/millettioid clade</taxon>
        <taxon>Phaseoleae</taxon>
        <taxon>Flemingia</taxon>
    </lineage>
</organism>
<evidence type="ECO:0000313" key="2">
    <source>
        <dbReference type="EMBL" id="KAL2337125.1"/>
    </source>
</evidence>